<dbReference type="KEGG" id="peo:AS203_10670"/>
<dbReference type="Proteomes" id="UP000056252">
    <property type="component" value="Chromosome"/>
</dbReference>
<name>A0A0S2KMH1_9BACT</name>
<dbReference type="AlphaFoldDB" id="A0A0S2KMH1"/>
<accession>A0A0S2KMH1</accession>
<dbReference type="EMBL" id="CP013195">
    <property type="protein sequence ID" value="ALO49496.1"/>
    <property type="molecule type" value="Genomic_DNA"/>
</dbReference>
<sequence>MQSPFAYRFVRFVVNEKWPYYAYGALYDAEPIADKTMLKRCRLCLRLANHLQPKRWWMSLPEAATYATYVGAGCRKTEVIRDCARRMVSESAASQVLMMALTADWEELFDRFAAVATQHSVLLVTDIDATKESRRAWRRLVDDDRTGVSFDLLDCGIVFFDLKMHKRNYKINY</sequence>
<keyword evidence="2" id="KW-1185">Reference proteome</keyword>
<evidence type="ECO:0000313" key="1">
    <source>
        <dbReference type="EMBL" id="ALO49496.1"/>
    </source>
</evidence>
<reference evidence="2" key="1">
    <citation type="submission" date="2015-11" db="EMBL/GenBank/DDBJ databases">
        <authorList>
            <person name="Holder M.E."/>
            <person name="Ajami N.J."/>
            <person name="Petrosino J.F."/>
        </authorList>
    </citation>
    <scope>NUCLEOTIDE SEQUENCE [LARGE SCALE GENOMIC DNA]</scope>
    <source>
        <strain evidence="2">F0113</strain>
    </source>
</reference>
<gene>
    <name evidence="1" type="ORF">AS203_10670</name>
</gene>
<organism evidence="1 2">
    <name type="scientific">Hoylesella enoeca</name>
    <dbReference type="NCBI Taxonomy" id="76123"/>
    <lineage>
        <taxon>Bacteria</taxon>
        <taxon>Pseudomonadati</taxon>
        <taxon>Bacteroidota</taxon>
        <taxon>Bacteroidia</taxon>
        <taxon>Bacteroidales</taxon>
        <taxon>Prevotellaceae</taxon>
        <taxon>Hoylesella</taxon>
    </lineage>
</organism>
<protein>
    <submittedName>
        <fullName evidence="1">Uncharacterized protein</fullName>
    </submittedName>
</protein>
<proteinExistence type="predicted"/>
<evidence type="ECO:0000313" key="2">
    <source>
        <dbReference type="Proteomes" id="UP000056252"/>
    </source>
</evidence>
<dbReference type="STRING" id="76123.AS203_10670"/>
<dbReference type="eggNOG" id="COG4122">
    <property type="taxonomic scope" value="Bacteria"/>
</dbReference>